<dbReference type="AlphaFoldDB" id="A0A3B0UF53"/>
<organism evidence="3">
    <name type="scientific">hydrothermal vent metagenome</name>
    <dbReference type="NCBI Taxonomy" id="652676"/>
    <lineage>
        <taxon>unclassified sequences</taxon>
        <taxon>metagenomes</taxon>
        <taxon>ecological metagenomes</taxon>
    </lineage>
</organism>
<dbReference type="SUPFAM" id="SSF51556">
    <property type="entry name" value="Metallo-dependent hydrolases"/>
    <property type="match status" value="1"/>
</dbReference>
<dbReference type="PANTHER" id="PTHR43794">
    <property type="entry name" value="AMINOHYDROLASE SSNA-RELATED"/>
    <property type="match status" value="1"/>
</dbReference>
<protein>
    <submittedName>
        <fullName evidence="3">Amidohydrolase</fullName>
    </submittedName>
</protein>
<evidence type="ECO:0000259" key="2">
    <source>
        <dbReference type="Pfam" id="PF01979"/>
    </source>
</evidence>
<accession>A0A3B0UF53</accession>
<dbReference type="InterPro" id="IPR006680">
    <property type="entry name" value="Amidohydro-rel"/>
</dbReference>
<sequence>MAIVLKNAHYIDWQALSFTKTHLLIEDGKDGKIHFLDTPEKFPAAAEVLDVQGSFVTKAFAVGHHHAYSALSRGMPAPRHTPHNFYEILKYIWWTLDKALDRDMVEAGALATAMACAKAGSTFVIDHHASPDFIEGSLEIMAKAFERVGVSHLLCYEITDRDGLDKARQGMDETAAWLENHQGLIGLHASFTVGNETMKKAAGLMEKYQSGFHIHVAEDPYDENDSLEKYGKRVVERLHDFGALNTEKTILGHCLHVDENERALIKNGKAWVVQNTESNLNNNVGFFRSEGLGERIMLGTDGMHSDMLRSAQAAYFAGQPFDNIDFTSAYRRFRNVHNYLSNNHFKGDGENNLVVLDYDSPTEMNTDNFPGHFLFGLRASHVKHVISDGEIIVKDRKLQKVKEEEILAFTREQGKRLWEKL</sequence>
<reference evidence="3" key="1">
    <citation type="submission" date="2018-06" db="EMBL/GenBank/DDBJ databases">
        <authorList>
            <person name="Zhirakovskaya E."/>
        </authorList>
    </citation>
    <scope>NUCLEOTIDE SEQUENCE</scope>
</reference>
<gene>
    <name evidence="3" type="ORF">MNBD_BACTEROID07-1301</name>
</gene>
<proteinExistence type="predicted"/>
<keyword evidence="1 3" id="KW-0378">Hydrolase</keyword>
<dbReference type="InterPro" id="IPR050287">
    <property type="entry name" value="MTA/SAH_deaminase"/>
</dbReference>
<dbReference type="GO" id="GO:0016810">
    <property type="term" value="F:hydrolase activity, acting on carbon-nitrogen (but not peptide) bonds"/>
    <property type="evidence" value="ECO:0007669"/>
    <property type="project" value="InterPro"/>
</dbReference>
<dbReference type="Pfam" id="PF01979">
    <property type="entry name" value="Amidohydro_1"/>
    <property type="match status" value="1"/>
</dbReference>
<evidence type="ECO:0000313" key="3">
    <source>
        <dbReference type="EMBL" id="VAW29218.1"/>
    </source>
</evidence>
<dbReference type="PANTHER" id="PTHR43794:SF11">
    <property type="entry name" value="AMIDOHYDROLASE-RELATED DOMAIN-CONTAINING PROTEIN"/>
    <property type="match status" value="1"/>
</dbReference>
<dbReference type="SUPFAM" id="SSF51338">
    <property type="entry name" value="Composite domain of metallo-dependent hydrolases"/>
    <property type="match status" value="1"/>
</dbReference>
<dbReference type="Gene3D" id="3.20.20.140">
    <property type="entry name" value="Metal-dependent hydrolases"/>
    <property type="match status" value="1"/>
</dbReference>
<dbReference type="InterPro" id="IPR032466">
    <property type="entry name" value="Metal_Hydrolase"/>
</dbReference>
<dbReference type="Gene3D" id="2.30.40.10">
    <property type="entry name" value="Urease, subunit C, domain 1"/>
    <property type="match status" value="2"/>
</dbReference>
<feature type="domain" description="Amidohydrolase-related" evidence="2">
    <location>
        <begin position="64"/>
        <end position="313"/>
    </location>
</feature>
<name>A0A3B0UF53_9ZZZZ</name>
<dbReference type="InterPro" id="IPR011059">
    <property type="entry name" value="Metal-dep_hydrolase_composite"/>
</dbReference>
<evidence type="ECO:0000256" key="1">
    <source>
        <dbReference type="ARBA" id="ARBA00022801"/>
    </source>
</evidence>
<dbReference type="EMBL" id="UOET01000338">
    <property type="protein sequence ID" value="VAW29218.1"/>
    <property type="molecule type" value="Genomic_DNA"/>
</dbReference>